<protein>
    <submittedName>
        <fullName evidence="8">Uncharacterized protein</fullName>
    </submittedName>
</protein>
<dbReference type="GO" id="GO:0005524">
    <property type="term" value="F:ATP binding"/>
    <property type="evidence" value="ECO:0007669"/>
    <property type="project" value="UniProtKB-KW"/>
</dbReference>
<dbReference type="GO" id="GO:0016787">
    <property type="term" value="F:hydrolase activity"/>
    <property type="evidence" value="ECO:0007669"/>
    <property type="project" value="UniProtKB-KW"/>
</dbReference>
<keyword evidence="6" id="KW-0547">Nucleotide-binding</keyword>
<gene>
    <name evidence="8" type="ORF">CHS0354_012664</name>
</gene>
<evidence type="ECO:0000313" key="8">
    <source>
        <dbReference type="EMBL" id="KAK3600004.1"/>
    </source>
</evidence>
<dbReference type="PANTHER" id="PTHR24320">
    <property type="entry name" value="RETINOL DEHYDROGENASE"/>
    <property type="match status" value="1"/>
</dbReference>
<dbReference type="InterPro" id="IPR000407">
    <property type="entry name" value="GDA1_CD39_NTPase"/>
</dbReference>
<feature type="binding site" evidence="6">
    <location>
        <begin position="192"/>
        <end position="196"/>
    </location>
    <ligand>
        <name>ATP</name>
        <dbReference type="ChEBI" id="CHEBI:30616"/>
    </ligand>
</feature>
<keyword evidence="6" id="KW-0067">ATP-binding</keyword>
<keyword evidence="7" id="KW-1133">Transmembrane helix</keyword>
<proteinExistence type="inferred from homology"/>
<evidence type="ECO:0000256" key="7">
    <source>
        <dbReference type="SAM" id="Phobius"/>
    </source>
</evidence>
<reference evidence="8" key="3">
    <citation type="submission" date="2023-05" db="EMBL/GenBank/DDBJ databases">
        <authorList>
            <person name="Smith C.H."/>
        </authorList>
    </citation>
    <scope>NUCLEOTIDE SEQUENCE</scope>
    <source>
        <strain evidence="8">CHS0354</strain>
        <tissue evidence="8">Mantle</tissue>
    </source>
</reference>
<keyword evidence="7" id="KW-0812">Transmembrane</keyword>
<evidence type="ECO:0000256" key="5">
    <source>
        <dbReference type="PIRSR" id="PIRSR600407-1"/>
    </source>
</evidence>
<comment type="caution">
    <text evidence="8">The sequence shown here is derived from an EMBL/GenBank/DDBJ whole genome shotgun (WGS) entry which is preliminary data.</text>
</comment>
<dbReference type="Gene3D" id="3.40.50.720">
    <property type="entry name" value="NAD(P)-binding Rossmann-like Domain"/>
    <property type="match status" value="1"/>
</dbReference>
<dbReference type="Proteomes" id="UP001195483">
    <property type="component" value="Unassembled WGS sequence"/>
</dbReference>
<evidence type="ECO:0000256" key="2">
    <source>
        <dbReference type="ARBA" id="ARBA00009283"/>
    </source>
</evidence>
<dbReference type="AlphaFoldDB" id="A0AAE0SYB2"/>
<keyword evidence="9" id="KW-1185">Reference proteome</keyword>
<feature type="active site" description="Proton acceptor" evidence="5">
    <location>
        <position position="160"/>
    </location>
</feature>
<reference evidence="8" key="1">
    <citation type="journal article" date="2021" name="Genome Biol. Evol.">
        <title>A High-Quality Reference Genome for a Parasitic Bivalve with Doubly Uniparental Inheritance (Bivalvia: Unionida).</title>
        <authorList>
            <person name="Smith C.H."/>
        </authorList>
    </citation>
    <scope>NUCLEOTIDE SEQUENCE</scope>
    <source>
        <strain evidence="8">CHS0354</strain>
    </source>
</reference>
<comment type="similarity">
    <text evidence="2">Belongs to the GDA1/CD39 NTPase family.</text>
</comment>
<dbReference type="Gene3D" id="3.30.420.150">
    <property type="entry name" value="Exopolyphosphatase. Domain 2"/>
    <property type="match status" value="1"/>
</dbReference>
<dbReference type="InterPro" id="IPR036291">
    <property type="entry name" value="NAD(P)-bd_dom_sf"/>
</dbReference>
<evidence type="ECO:0000256" key="6">
    <source>
        <dbReference type="PIRSR" id="PIRSR600407-2"/>
    </source>
</evidence>
<comment type="similarity">
    <text evidence="1">Belongs to the short-chain dehydrogenases/reductases (SDR) family.</text>
</comment>
<dbReference type="PRINTS" id="PR00081">
    <property type="entry name" value="GDHRDH"/>
</dbReference>
<dbReference type="Gene3D" id="3.30.420.40">
    <property type="match status" value="1"/>
</dbReference>
<keyword evidence="3" id="KW-0378">Hydrolase</keyword>
<dbReference type="EMBL" id="JAEAOA010000768">
    <property type="protein sequence ID" value="KAK3600004.1"/>
    <property type="molecule type" value="Genomic_DNA"/>
</dbReference>
<dbReference type="Pfam" id="PF00106">
    <property type="entry name" value="adh_short"/>
    <property type="match status" value="1"/>
</dbReference>
<dbReference type="InterPro" id="IPR002347">
    <property type="entry name" value="SDR_fam"/>
</dbReference>
<organism evidence="8 9">
    <name type="scientific">Potamilus streckersoni</name>
    <dbReference type="NCBI Taxonomy" id="2493646"/>
    <lineage>
        <taxon>Eukaryota</taxon>
        <taxon>Metazoa</taxon>
        <taxon>Spiralia</taxon>
        <taxon>Lophotrochozoa</taxon>
        <taxon>Mollusca</taxon>
        <taxon>Bivalvia</taxon>
        <taxon>Autobranchia</taxon>
        <taxon>Heteroconchia</taxon>
        <taxon>Palaeoheterodonta</taxon>
        <taxon>Unionida</taxon>
        <taxon>Unionoidea</taxon>
        <taxon>Unionidae</taxon>
        <taxon>Ambleminae</taxon>
        <taxon>Lampsilini</taxon>
        <taxon>Potamilus</taxon>
    </lineage>
</organism>
<keyword evidence="4" id="KW-0560">Oxidoreductase</keyword>
<dbReference type="SUPFAM" id="SSF51735">
    <property type="entry name" value="NAD(P)-binding Rossmann-fold domains"/>
    <property type="match status" value="1"/>
</dbReference>
<evidence type="ECO:0000256" key="1">
    <source>
        <dbReference type="ARBA" id="ARBA00006484"/>
    </source>
</evidence>
<name>A0AAE0SYB2_9BIVA</name>
<dbReference type="PANTHER" id="PTHR24320:SF264">
    <property type="entry name" value="DEHYDROGENASE_REDUCTASE SDR FAMILY MEMBER ON CHROMOSOME X"/>
    <property type="match status" value="1"/>
</dbReference>
<evidence type="ECO:0000256" key="3">
    <source>
        <dbReference type="ARBA" id="ARBA00022801"/>
    </source>
</evidence>
<feature type="transmembrane region" description="Helical" evidence="7">
    <location>
        <begin position="489"/>
        <end position="508"/>
    </location>
</feature>
<keyword evidence="7" id="KW-0472">Membrane</keyword>
<evidence type="ECO:0000256" key="4">
    <source>
        <dbReference type="ARBA" id="ARBA00023002"/>
    </source>
</evidence>
<sequence length="815" mass="91361">MDIKVVISVYILNFINKLASAASLEPYRNYGIIVDAGSSSTKVRIYSWSEVPNKNMIPLIAEIPNQKKFEPGISALENEVGGVFNYTFSILEYINDSIPEEKRKTTRLHFMATAGLRLLNENVVKVLLDEVHATLSNKDINPFSYQTGGRQAAILSGEEEAMFAWVTVNYALGTFEHQSPDISSVGLVELGGGSLQIAFVPEDPIYAGKLSFQIAGRDYSIYGHSFLSYGATSVAERVVDYLVRNNPFATEIMNPCMLRGDLINMSSDGKKLGLIGSGNATLCEEILSFYLQPAPKYMCSPKPCSIGQIYQPPIKDRKFFTAGLINFLVKTFDAVDDHGRINLTHLQTEARSYCSMTLDEAVKYKSTPASWASRNCQDGLYIPLVFSALGFTLDTDSLRAKDAINGIKIAWGLGAMLIEEEKAKFYQEELSAKDVTHPTTSEKTHHFINQDGLLLVDVTPLGFPDLVSISKYKYTEGVSSKMLHSLHCILWIFWCWLKLYVCGSIFLLRQLMQRHRKLTDVPLQTGKVAIVTGGASGIGFFVSKGLVARNVHVIIGARDPNEGKQAIAKIREDYPYAKVDYIHLDLASLESVESFSQDFLSRNLPLHILVNNAGVMFCPLWHTGDGFEEQFQVNFLSHFHLTQLLLPKLKECGEDNSWARIVFTSSITHFLGHIDLRCFGKRIEDLNDYSPHQAYCDSKLAIILACYHQARIFRTEKANVAINVLHPGIVDTRLIHHINQPLRWFLGVLAKLLYKTPQQGAEITLYVALSPAIEGMSGYYYDNSQEKPSASQSYDIELQENVWMRSCQLLKPKWI</sequence>
<dbReference type="CDD" id="cd05327">
    <property type="entry name" value="retinol-DH_like_SDR_c_like"/>
    <property type="match status" value="1"/>
</dbReference>
<reference evidence="8" key="2">
    <citation type="journal article" date="2021" name="Genome Biol. Evol.">
        <title>Developing a high-quality reference genome for a parasitic bivalve with doubly uniparental inheritance (Bivalvia: Unionida).</title>
        <authorList>
            <person name="Smith C.H."/>
        </authorList>
    </citation>
    <scope>NUCLEOTIDE SEQUENCE</scope>
    <source>
        <strain evidence="8">CHS0354</strain>
        <tissue evidence="8">Mantle</tissue>
    </source>
</reference>
<accession>A0AAE0SYB2</accession>
<dbReference type="Pfam" id="PF01150">
    <property type="entry name" value="GDA1_CD39"/>
    <property type="match status" value="1"/>
</dbReference>
<dbReference type="GO" id="GO:0016491">
    <property type="term" value="F:oxidoreductase activity"/>
    <property type="evidence" value="ECO:0007669"/>
    <property type="project" value="UniProtKB-KW"/>
</dbReference>
<evidence type="ECO:0000313" key="9">
    <source>
        <dbReference type="Proteomes" id="UP001195483"/>
    </source>
</evidence>